<evidence type="ECO:0000259" key="1">
    <source>
        <dbReference type="Pfam" id="PF09359"/>
    </source>
</evidence>
<organism evidence="2 3">
    <name type="scientific">Homoserinimonas aerilata</name>
    <dbReference type="NCBI Taxonomy" id="1162970"/>
    <lineage>
        <taxon>Bacteria</taxon>
        <taxon>Bacillati</taxon>
        <taxon>Actinomycetota</taxon>
        <taxon>Actinomycetes</taxon>
        <taxon>Micrococcales</taxon>
        <taxon>Microbacteriaceae</taxon>
        <taxon>Homoserinimonas</taxon>
    </lineage>
</organism>
<proteinExistence type="predicted"/>
<dbReference type="InterPro" id="IPR018966">
    <property type="entry name" value="VTC_domain"/>
</dbReference>
<keyword evidence="3" id="KW-1185">Reference proteome</keyword>
<dbReference type="Pfam" id="PF09359">
    <property type="entry name" value="VTC"/>
    <property type="match status" value="1"/>
</dbReference>
<evidence type="ECO:0000313" key="2">
    <source>
        <dbReference type="EMBL" id="TQL47184.1"/>
    </source>
</evidence>
<accession>A0A542YGT4</accession>
<comment type="caution">
    <text evidence="2">The sequence shown here is derived from an EMBL/GenBank/DDBJ whole genome shotgun (WGS) entry which is preliminary data.</text>
</comment>
<feature type="domain" description="VTC" evidence="1">
    <location>
        <begin position="33"/>
        <end position="239"/>
    </location>
</feature>
<sequence>MSATTSAPGAPVLAAHAPIGLDELLEEASLQIRVDRKYLLLRHELDSVLADLDPAIRVLEIDGRRAFGYESVYFDTPALDSYLSAAQPRRRRFKIRTRGYLDSGEAWLEVKTRGGRDMTVKDRAEHDFGHRDRLDPAGHEHIGCVLAAAGIRGIESQLLRPVLMTAYDRTTLFVPDSLSRATIDTGLGWHDGPRSLLLPASVIVETKSGSAPSGVDRMLWAHGHRPLGISKFGTGLAALRPNLPSNRWSRVIREHFASDFTMTRTEP</sequence>
<dbReference type="AlphaFoldDB" id="A0A542YGT4"/>
<dbReference type="GO" id="GO:0006799">
    <property type="term" value="P:polyphosphate biosynthetic process"/>
    <property type="evidence" value="ECO:0007669"/>
    <property type="project" value="UniProtKB-ARBA"/>
</dbReference>
<dbReference type="RefSeq" id="WP_141879466.1">
    <property type="nucleotide sequence ID" value="NZ_VFOM01000001.1"/>
</dbReference>
<dbReference type="Gene3D" id="3.20.100.30">
    <property type="entry name" value="VTC, catalytic tunnel domain"/>
    <property type="match status" value="1"/>
</dbReference>
<name>A0A542YGT4_9MICO</name>
<gene>
    <name evidence="2" type="ORF">FB562_0235</name>
</gene>
<dbReference type="Proteomes" id="UP000317998">
    <property type="component" value="Unassembled WGS sequence"/>
</dbReference>
<reference evidence="2 3" key="1">
    <citation type="submission" date="2019-06" db="EMBL/GenBank/DDBJ databases">
        <title>Sequencing the genomes of 1000 actinobacteria strains.</title>
        <authorList>
            <person name="Klenk H.-P."/>
        </authorList>
    </citation>
    <scope>NUCLEOTIDE SEQUENCE [LARGE SCALE GENOMIC DNA]</scope>
    <source>
        <strain evidence="2 3">DSM 26477</strain>
    </source>
</reference>
<dbReference type="CDD" id="cd07750">
    <property type="entry name" value="PolyPPase_VTC_like"/>
    <property type="match status" value="1"/>
</dbReference>
<dbReference type="OrthoDB" id="148766at2"/>
<dbReference type="InterPro" id="IPR042267">
    <property type="entry name" value="VTC_sf"/>
</dbReference>
<evidence type="ECO:0000313" key="3">
    <source>
        <dbReference type="Proteomes" id="UP000317998"/>
    </source>
</evidence>
<dbReference type="EMBL" id="VFOM01000001">
    <property type="protein sequence ID" value="TQL47184.1"/>
    <property type="molecule type" value="Genomic_DNA"/>
</dbReference>
<protein>
    <submittedName>
        <fullName evidence="2">VTC domain-containing protein</fullName>
    </submittedName>
</protein>